<sequence length="84" mass="9741">LLLTVSSQRYVLHVHDTSAKQKTSQLTFELMEKKYNYVKDVLFLTIIGVCGDAGGDEKQDCLLFLHKYPWMLVMDCRSHQVHII</sequence>
<comment type="caution">
    <text evidence="1">The sequence shown here is derived from an EMBL/GenBank/DDBJ whole genome shotgun (WGS) entry which is preliminary data.</text>
</comment>
<dbReference type="Proteomes" id="UP001195769">
    <property type="component" value="Unassembled WGS sequence"/>
</dbReference>
<accession>A0AAD4E8J5</accession>
<reference evidence="1" key="1">
    <citation type="journal article" date="2020" name="New Phytol.">
        <title>Comparative genomics reveals dynamic genome evolution in host specialist ectomycorrhizal fungi.</title>
        <authorList>
            <person name="Lofgren L.A."/>
            <person name="Nguyen N.H."/>
            <person name="Vilgalys R."/>
            <person name="Ruytinx J."/>
            <person name="Liao H.L."/>
            <person name="Branco S."/>
            <person name="Kuo A."/>
            <person name="LaButti K."/>
            <person name="Lipzen A."/>
            <person name="Andreopoulos W."/>
            <person name="Pangilinan J."/>
            <person name="Riley R."/>
            <person name="Hundley H."/>
            <person name="Na H."/>
            <person name="Barry K."/>
            <person name="Grigoriev I.V."/>
            <person name="Stajich J.E."/>
            <person name="Kennedy P.G."/>
        </authorList>
    </citation>
    <scope>NUCLEOTIDE SEQUENCE</scope>
    <source>
        <strain evidence="1">FC203</strain>
    </source>
</reference>
<dbReference type="RefSeq" id="XP_041227142.1">
    <property type="nucleotide sequence ID" value="XM_041373466.1"/>
</dbReference>
<feature type="non-terminal residue" evidence="1">
    <location>
        <position position="84"/>
    </location>
</feature>
<organism evidence="1 2">
    <name type="scientific">Suillus fuscotomentosus</name>
    <dbReference type="NCBI Taxonomy" id="1912939"/>
    <lineage>
        <taxon>Eukaryota</taxon>
        <taxon>Fungi</taxon>
        <taxon>Dikarya</taxon>
        <taxon>Basidiomycota</taxon>
        <taxon>Agaricomycotina</taxon>
        <taxon>Agaricomycetes</taxon>
        <taxon>Agaricomycetidae</taxon>
        <taxon>Boletales</taxon>
        <taxon>Suillineae</taxon>
        <taxon>Suillaceae</taxon>
        <taxon>Suillus</taxon>
    </lineage>
</organism>
<dbReference type="EMBL" id="JABBWK010000021">
    <property type="protein sequence ID" value="KAG1901567.1"/>
    <property type="molecule type" value="Genomic_DNA"/>
</dbReference>
<evidence type="ECO:0000313" key="1">
    <source>
        <dbReference type="EMBL" id="KAG1901567.1"/>
    </source>
</evidence>
<dbReference type="AlphaFoldDB" id="A0AAD4E8J5"/>
<feature type="non-terminal residue" evidence="1">
    <location>
        <position position="1"/>
    </location>
</feature>
<proteinExistence type="predicted"/>
<protein>
    <submittedName>
        <fullName evidence="1">Uncharacterized protein</fullName>
    </submittedName>
</protein>
<dbReference type="GeneID" id="64667764"/>
<gene>
    <name evidence="1" type="ORF">F5891DRAFT_901186</name>
</gene>
<evidence type="ECO:0000313" key="2">
    <source>
        <dbReference type="Proteomes" id="UP001195769"/>
    </source>
</evidence>
<keyword evidence="2" id="KW-1185">Reference proteome</keyword>
<name>A0AAD4E8J5_9AGAM</name>